<name>A0A645A3V4_9ZZZZ</name>
<reference evidence="1" key="1">
    <citation type="submission" date="2019-08" db="EMBL/GenBank/DDBJ databases">
        <authorList>
            <person name="Kucharzyk K."/>
            <person name="Murdoch R.W."/>
            <person name="Higgins S."/>
            <person name="Loffler F."/>
        </authorList>
    </citation>
    <scope>NUCLEOTIDE SEQUENCE</scope>
</reference>
<dbReference type="EMBL" id="VSSQ01010487">
    <property type="protein sequence ID" value="MPM44464.1"/>
    <property type="molecule type" value="Genomic_DNA"/>
</dbReference>
<accession>A0A645A3V4</accession>
<comment type="caution">
    <text evidence="1">The sequence shown here is derived from an EMBL/GenBank/DDBJ whole genome shotgun (WGS) entry which is preliminary data.</text>
</comment>
<evidence type="ECO:0000313" key="1">
    <source>
        <dbReference type="EMBL" id="MPM44464.1"/>
    </source>
</evidence>
<proteinExistence type="predicted"/>
<organism evidence="1">
    <name type="scientific">bioreactor metagenome</name>
    <dbReference type="NCBI Taxonomy" id="1076179"/>
    <lineage>
        <taxon>unclassified sequences</taxon>
        <taxon>metagenomes</taxon>
        <taxon>ecological metagenomes</taxon>
    </lineage>
</organism>
<gene>
    <name evidence="1" type="ORF">SDC9_91142</name>
</gene>
<protein>
    <submittedName>
        <fullName evidence="1">Uncharacterized protein</fullName>
    </submittedName>
</protein>
<sequence length="64" mass="7054">MAVKKVHFSSCGVQHMKKGDATYPSECVTNKGAVCGVSAEIESQTQKRRFQAIRANGRTVRRIT</sequence>
<dbReference type="AlphaFoldDB" id="A0A645A3V4"/>